<organism evidence="7 8">
    <name type="scientific">Wenzhouxiangella sediminis</name>
    <dbReference type="NCBI Taxonomy" id="1792836"/>
    <lineage>
        <taxon>Bacteria</taxon>
        <taxon>Pseudomonadati</taxon>
        <taxon>Pseudomonadota</taxon>
        <taxon>Gammaproteobacteria</taxon>
        <taxon>Chromatiales</taxon>
        <taxon>Wenzhouxiangellaceae</taxon>
        <taxon>Wenzhouxiangella</taxon>
    </lineage>
</organism>
<dbReference type="InterPro" id="IPR000914">
    <property type="entry name" value="SBP_5_dom"/>
</dbReference>
<comment type="caution">
    <text evidence="7">The sequence shown here is derived from an EMBL/GenBank/DDBJ whole genome shotgun (WGS) entry which is preliminary data.</text>
</comment>
<dbReference type="Gene3D" id="3.10.105.10">
    <property type="entry name" value="Dipeptide-binding Protein, Domain 3"/>
    <property type="match status" value="1"/>
</dbReference>
<dbReference type="PIRSF" id="PIRSF002741">
    <property type="entry name" value="MppA"/>
    <property type="match status" value="1"/>
</dbReference>
<keyword evidence="5" id="KW-0472">Membrane</keyword>
<keyword evidence="5" id="KW-1133">Transmembrane helix</keyword>
<dbReference type="Pfam" id="PF00496">
    <property type="entry name" value="SBP_bac_5"/>
    <property type="match status" value="1"/>
</dbReference>
<proteinExistence type="inferred from homology"/>
<dbReference type="Gene3D" id="3.40.190.10">
    <property type="entry name" value="Periplasmic binding protein-like II"/>
    <property type="match status" value="1"/>
</dbReference>
<comment type="subcellular location">
    <subcellularLocation>
        <location evidence="1">Cell envelope</location>
    </subcellularLocation>
</comment>
<protein>
    <submittedName>
        <fullName evidence="7">Peptide ABC transporter substrate-binding protein</fullName>
    </submittedName>
</protein>
<dbReference type="GO" id="GO:0030288">
    <property type="term" value="C:outer membrane-bounded periplasmic space"/>
    <property type="evidence" value="ECO:0007669"/>
    <property type="project" value="TreeGrafter"/>
</dbReference>
<dbReference type="GO" id="GO:1904680">
    <property type="term" value="F:peptide transmembrane transporter activity"/>
    <property type="evidence" value="ECO:0007669"/>
    <property type="project" value="TreeGrafter"/>
</dbReference>
<evidence type="ECO:0000259" key="6">
    <source>
        <dbReference type="Pfam" id="PF00496"/>
    </source>
</evidence>
<dbReference type="InterPro" id="IPR030678">
    <property type="entry name" value="Peptide/Ni-bd"/>
</dbReference>
<comment type="similarity">
    <text evidence="2">Belongs to the bacterial solute-binding protein 5 family.</text>
</comment>
<feature type="transmembrane region" description="Helical" evidence="5">
    <location>
        <begin position="57"/>
        <end position="79"/>
    </location>
</feature>
<dbReference type="Proteomes" id="UP000260351">
    <property type="component" value="Unassembled WGS sequence"/>
</dbReference>
<dbReference type="FunFam" id="3.90.76.10:FF:000001">
    <property type="entry name" value="Oligopeptide ABC transporter substrate-binding protein"/>
    <property type="match status" value="1"/>
</dbReference>
<keyword evidence="3" id="KW-0813">Transport</keyword>
<dbReference type="PANTHER" id="PTHR30290">
    <property type="entry name" value="PERIPLASMIC BINDING COMPONENT OF ABC TRANSPORTER"/>
    <property type="match status" value="1"/>
</dbReference>
<feature type="domain" description="Solute-binding protein family 5" evidence="6">
    <location>
        <begin position="120"/>
        <end position="486"/>
    </location>
</feature>
<evidence type="ECO:0000256" key="2">
    <source>
        <dbReference type="ARBA" id="ARBA00005695"/>
    </source>
</evidence>
<name>A0A3E1K767_9GAMM</name>
<dbReference type="SUPFAM" id="SSF53850">
    <property type="entry name" value="Periplasmic binding protein-like II"/>
    <property type="match status" value="1"/>
</dbReference>
<dbReference type="AlphaFoldDB" id="A0A3E1K767"/>
<dbReference type="Gene3D" id="3.90.76.10">
    <property type="entry name" value="Dipeptide-binding Protein, Domain 1"/>
    <property type="match status" value="1"/>
</dbReference>
<dbReference type="CDD" id="cd08504">
    <property type="entry name" value="PBP2_OppA"/>
    <property type="match status" value="1"/>
</dbReference>
<dbReference type="OrthoDB" id="9801912at2"/>
<keyword evidence="5" id="KW-0812">Transmembrane</keyword>
<gene>
    <name evidence="7" type="ORF">DZC52_10325</name>
</gene>
<evidence type="ECO:0000313" key="8">
    <source>
        <dbReference type="Proteomes" id="UP000260351"/>
    </source>
</evidence>
<evidence type="ECO:0000256" key="1">
    <source>
        <dbReference type="ARBA" id="ARBA00004196"/>
    </source>
</evidence>
<dbReference type="GO" id="GO:0043190">
    <property type="term" value="C:ATP-binding cassette (ABC) transporter complex"/>
    <property type="evidence" value="ECO:0007669"/>
    <property type="project" value="InterPro"/>
</dbReference>
<sequence>MLHEVRLCGRRCGKPGNHGRHGMHGKTQEFQDVRSVHGTPVAVAVPSRARSFSSSSVLSVVPLFLVFLLSAPLTFAATLHRGVGPEPDSLDIHTAQSLSALNVLRDLHEGLLTFDAGAELISGVAQSWSVSDDGRVWTFELDPSARWSDGKRIVAQDFVTGWRRALDPATASPTAALLDPVENARAVRSGRAQPGALGVGAPSPHRLVVRLERPTPWFGELLTHPVTYPWPGEGTSRYSGAFVLDGQVPGARLELLPNEHYRAAGEVSLDAVTWHVIEQPNVELTRYRAGQLHVTETIPPGRVDWLRERFGDELRISPYLGSFFLAFNLQREPFADAAKLRRALSLAVDRDILVERVLGSGEIPAWGLLPPGMPGWPEGREPPLAPGERLVEAERLYREAGYGDDRPLEVELRFNTSLTHRRMAAAIAAMWKLHLGVRTRLVNEEWKVFITNRRQGRITEVFRGGWIADWRDAANFLQLFAGDSPGNYTFFDDPVFDGLMRRAARERGDERLRILREAEARLLDEQVIVPLYYYVSRHLVDPDVRGFEDNPMDIHLSRWMSLP</sequence>
<evidence type="ECO:0000313" key="7">
    <source>
        <dbReference type="EMBL" id="RFF29831.1"/>
    </source>
</evidence>
<dbReference type="EMBL" id="QUZK01000041">
    <property type="protein sequence ID" value="RFF29831.1"/>
    <property type="molecule type" value="Genomic_DNA"/>
</dbReference>
<evidence type="ECO:0000256" key="5">
    <source>
        <dbReference type="SAM" id="Phobius"/>
    </source>
</evidence>
<dbReference type="GO" id="GO:0015833">
    <property type="term" value="P:peptide transport"/>
    <property type="evidence" value="ECO:0007669"/>
    <property type="project" value="TreeGrafter"/>
</dbReference>
<evidence type="ECO:0000256" key="4">
    <source>
        <dbReference type="ARBA" id="ARBA00022729"/>
    </source>
</evidence>
<evidence type="ECO:0000256" key="3">
    <source>
        <dbReference type="ARBA" id="ARBA00022448"/>
    </source>
</evidence>
<keyword evidence="4" id="KW-0732">Signal</keyword>
<accession>A0A3E1K767</accession>
<dbReference type="PANTHER" id="PTHR30290:SF10">
    <property type="entry name" value="PERIPLASMIC OLIGOPEPTIDE-BINDING PROTEIN-RELATED"/>
    <property type="match status" value="1"/>
</dbReference>
<reference evidence="7 8" key="1">
    <citation type="submission" date="2018-08" db="EMBL/GenBank/DDBJ databases">
        <title>Wenzhouxiangella salilacus sp. nov., a novel bacterium isolated from a saline lake in Xinjiang Province, China.</title>
        <authorList>
            <person name="Han S."/>
        </authorList>
    </citation>
    <scope>NUCLEOTIDE SEQUENCE [LARGE SCALE GENOMIC DNA]</scope>
    <source>
        <strain evidence="7 8">XDB06</strain>
    </source>
</reference>
<keyword evidence="8" id="KW-1185">Reference proteome</keyword>
<dbReference type="InterPro" id="IPR039424">
    <property type="entry name" value="SBP_5"/>
</dbReference>